<dbReference type="OMA" id="DYIEWEM"/>
<reference evidence="2 3" key="1">
    <citation type="journal article" date="2006" name="Nature">
        <title>Global trends of whole-genome duplications revealed by the ciliate Paramecium tetraurelia.</title>
        <authorList>
            <consortium name="Genoscope"/>
            <person name="Aury J.-M."/>
            <person name="Jaillon O."/>
            <person name="Duret L."/>
            <person name="Noel B."/>
            <person name="Jubin C."/>
            <person name="Porcel B.M."/>
            <person name="Segurens B."/>
            <person name="Daubin V."/>
            <person name="Anthouard V."/>
            <person name="Aiach N."/>
            <person name="Arnaiz O."/>
            <person name="Billaut A."/>
            <person name="Beisson J."/>
            <person name="Blanc I."/>
            <person name="Bouhouche K."/>
            <person name="Camara F."/>
            <person name="Duharcourt S."/>
            <person name="Guigo R."/>
            <person name="Gogendeau D."/>
            <person name="Katinka M."/>
            <person name="Keller A.-M."/>
            <person name="Kissmehl R."/>
            <person name="Klotz C."/>
            <person name="Koll F."/>
            <person name="Le Moue A."/>
            <person name="Lepere C."/>
            <person name="Malinsky S."/>
            <person name="Nowacki M."/>
            <person name="Nowak J.K."/>
            <person name="Plattner H."/>
            <person name="Poulain J."/>
            <person name="Ruiz F."/>
            <person name="Serrano V."/>
            <person name="Zagulski M."/>
            <person name="Dessen P."/>
            <person name="Betermier M."/>
            <person name="Weissenbach J."/>
            <person name="Scarpelli C."/>
            <person name="Schachter V."/>
            <person name="Sperling L."/>
            <person name="Meyer E."/>
            <person name="Cohen J."/>
            <person name="Wincker P."/>
        </authorList>
    </citation>
    <scope>NUCLEOTIDE SEQUENCE [LARGE SCALE GENOMIC DNA]</scope>
    <source>
        <strain evidence="2 3">Stock d4-2</strain>
    </source>
</reference>
<evidence type="ECO:0000313" key="2">
    <source>
        <dbReference type="EMBL" id="CAK61791.1"/>
    </source>
</evidence>
<dbReference type="InParanoid" id="A0BTC4"/>
<evidence type="ECO:0000313" key="3">
    <source>
        <dbReference type="Proteomes" id="UP000000600"/>
    </source>
</evidence>
<dbReference type="HOGENOM" id="CLU_1079489_0_0_1"/>
<dbReference type="EMBL" id="CT868016">
    <property type="protein sequence ID" value="CAK61791.1"/>
    <property type="molecule type" value="Genomic_DNA"/>
</dbReference>
<organism evidence="2 3">
    <name type="scientific">Paramecium tetraurelia</name>
    <dbReference type="NCBI Taxonomy" id="5888"/>
    <lineage>
        <taxon>Eukaryota</taxon>
        <taxon>Sar</taxon>
        <taxon>Alveolata</taxon>
        <taxon>Ciliophora</taxon>
        <taxon>Intramacronucleata</taxon>
        <taxon>Oligohymenophorea</taxon>
        <taxon>Peniculida</taxon>
        <taxon>Parameciidae</taxon>
        <taxon>Paramecium</taxon>
    </lineage>
</organism>
<dbReference type="GeneID" id="5014973"/>
<accession>A0BTC4</accession>
<name>A0BTC4_PARTE</name>
<feature type="chain" id="PRO_5002623127" evidence="1">
    <location>
        <begin position="19"/>
        <end position="258"/>
    </location>
</feature>
<sequence>MRILIVIIISVTLSAFQASQNNIQDSQRTDFVERVVINEIKQDVVDQLDLNSQTPFVDQINAQVESLLKVNEMQQNHSEDPSQYPIKQEFIHSVQYWLDKLDNDQLSQDSSTQNDINNLQQVQEQLINQPDQSTHLSRLAKYIQIQQVEQQQQSETLPNNPNSKVEETNPLKLMLLYSDNPKQYNDEIDSHQILITNEQILDQLEKEKQDKILKMQSLIIEQLKDKKPDPIKEESFLERDYIEWEMKTLTSNDNLRAK</sequence>
<protein>
    <submittedName>
        <fullName evidence="2">Uncharacterized protein</fullName>
    </submittedName>
</protein>
<proteinExistence type="predicted"/>
<dbReference type="Proteomes" id="UP000000600">
    <property type="component" value="Unassembled WGS sequence"/>
</dbReference>
<gene>
    <name evidence="2" type="ORF">GSPATT00032023001</name>
</gene>
<dbReference type="AlphaFoldDB" id="A0BTC4"/>
<dbReference type="KEGG" id="ptm:GSPATT00032023001"/>
<feature type="signal peptide" evidence="1">
    <location>
        <begin position="1"/>
        <end position="18"/>
    </location>
</feature>
<evidence type="ECO:0000256" key="1">
    <source>
        <dbReference type="SAM" id="SignalP"/>
    </source>
</evidence>
<keyword evidence="1" id="KW-0732">Signal</keyword>
<dbReference type="RefSeq" id="XP_001429189.1">
    <property type="nucleotide sequence ID" value="XM_001429152.1"/>
</dbReference>
<dbReference type="OrthoDB" id="307907at2759"/>
<keyword evidence="3" id="KW-1185">Reference proteome</keyword>